<feature type="transmembrane region" description="Helical" evidence="1">
    <location>
        <begin position="98"/>
        <end position="121"/>
    </location>
</feature>
<accession>A0A6N3FAS4</accession>
<feature type="transmembrane region" description="Helical" evidence="1">
    <location>
        <begin position="133"/>
        <end position="153"/>
    </location>
</feature>
<organism evidence="2">
    <name type="scientific">Clostridium paraputrificum</name>
    <dbReference type="NCBI Taxonomy" id="29363"/>
    <lineage>
        <taxon>Bacteria</taxon>
        <taxon>Bacillati</taxon>
        <taxon>Bacillota</taxon>
        <taxon>Clostridia</taxon>
        <taxon>Eubacteriales</taxon>
        <taxon>Clostridiaceae</taxon>
        <taxon>Clostridium</taxon>
    </lineage>
</organism>
<feature type="transmembrane region" description="Helical" evidence="1">
    <location>
        <begin position="15"/>
        <end position="34"/>
    </location>
</feature>
<proteinExistence type="predicted"/>
<evidence type="ECO:0000256" key="1">
    <source>
        <dbReference type="SAM" id="Phobius"/>
    </source>
</evidence>
<dbReference type="RefSeq" id="WP_156561834.1">
    <property type="nucleotide sequence ID" value="NZ_CACRTV010000057.1"/>
</dbReference>
<name>A0A6N3FAS4_9CLOT</name>
<protein>
    <submittedName>
        <fullName evidence="2">Uncharacterized protein</fullName>
    </submittedName>
</protein>
<gene>
    <name evidence="2" type="ORF">CPLFYP93_02470</name>
</gene>
<keyword evidence="1" id="KW-0812">Transmembrane</keyword>
<dbReference type="AlphaFoldDB" id="A0A6N3FAS4"/>
<dbReference type="EMBL" id="CACRTV010000057">
    <property type="protein sequence ID" value="VYU49222.1"/>
    <property type="molecule type" value="Genomic_DNA"/>
</dbReference>
<feature type="transmembrane region" description="Helical" evidence="1">
    <location>
        <begin position="41"/>
        <end position="64"/>
    </location>
</feature>
<keyword evidence="1" id="KW-0472">Membrane</keyword>
<sequence>MAKRNSGKDYTKATLTLWLSVMGVIILATLLVLYTKKIPTVLVLGLVLLLEFFYAVPSFNFAFYKLHGADLEGTEKITSFIPFIGYIKTFAEGFAWTMIVYMILFLLLAVSTAFPQIYSFLGDSFILTFDRNFPVYVVLAFILYNILIGIGLYHRCAQVNKLYNYAFKNEQINTGLRVVHSVVRAIPYLDAVLCAIPVLRCIPLLDTVEKASALTKAGIYFYNQDEF</sequence>
<keyword evidence="1" id="KW-1133">Transmembrane helix</keyword>
<reference evidence="2" key="1">
    <citation type="submission" date="2019-11" db="EMBL/GenBank/DDBJ databases">
        <authorList>
            <person name="Feng L."/>
        </authorList>
    </citation>
    <scope>NUCLEOTIDE SEQUENCE</scope>
    <source>
        <strain evidence="2">CParaputrificumLFYP93</strain>
    </source>
</reference>
<evidence type="ECO:0000313" key="2">
    <source>
        <dbReference type="EMBL" id="VYU49222.1"/>
    </source>
</evidence>